<comment type="caution">
    <text evidence="4">The sequence shown here is derived from an EMBL/GenBank/DDBJ whole genome shotgun (WGS) entry which is preliminary data.</text>
</comment>
<dbReference type="InterPro" id="IPR001647">
    <property type="entry name" value="HTH_TetR"/>
</dbReference>
<keyword evidence="1 2" id="KW-0238">DNA-binding</keyword>
<organism evidence="4 5">
    <name type="scientific">Kitasatospora terrestris</name>
    <dbReference type="NCBI Taxonomy" id="258051"/>
    <lineage>
        <taxon>Bacteria</taxon>
        <taxon>Bacillati</taxon>
        <taxon>Actinomycetota</taxon>
        <taxon>Actinomycetes</taxon>
        <taxon>Kitasatosporales</taxon>
        <taxon>Streptomycetaceae</taxon>
        <taxon>Kitasatospora</taxon>
    </lineage>
</organism>
<keyword evidence="5" id="KW-1185">Reference proteome</keyword>
<name>A0ABP9DP23_9ACTN</name>
<dbReference type="SUPFAM" id="SSF46689">
    <property type="entry name" value="Homeodomain-like"/>
    <property type="match status" value="1"/>
</dbReference>
<evidence type="ECO:0000256" key="1">
    <source>
        <dbReference type="ARBA" id="ARBA00023125"/>
    </source>
</evidence>
<dbReference type="PROSITE" id="PS50977">
    <property type="entry name" value="HTH_TETR_2"/>
    <property type="match status" value="1"/>
</dbReference>
<evidence type="ECO:0000313" key="4">
    <source>
        <dbReference type="EMBL" id="GAA4855100.1"/>
    </source>
</evidence>
<dbReference type="Proteomes" id="UP001501752">
    <property type="component" value="Unassembled WGS sequence"/>
</dbReference>
<dbReference type="Pfam" id="PF00440">
    <property type="entry name" value="TetR_N"/>
    <property type="match status" value="1"/>
</dbReference>
<accession>A0ABP9DP23</accession>
<sequence>MGNREDLLASARRCLIEKGFGRTTARDIATGAGVSLAAIGYHYGSKDALLVRAMIEAIGEWGDSLGAVLAETAGVTDPDERFVRAWDAVLASFTEHRGLWAVQFEMVSQIEHLPELKKQLTAVQKDGRLGLAMLFQGRTEPLDTPEELERGTVYQSLLTGLAAQWMIAPELAPSGADFLRGLRTVAADLAPRA</sequence>
<dbReference type="RefSeq" id="WP_345697832.1">
    <property type="nucleotide sequence ID" value="NZ_BAABIS010000001.1"/>
</dbReference>
<dbReference type="Gene3D" id="1.10.357.10">
    <property type="entry name" value="Tetracycline Repressor, domain 2"/>
    <property type="match status" value="1"/>
</dbReference>
<dbReference type="PANTHER" id="PTHR30055:SF219">
    <property type="entry name" value="TRANSCRIPTIONAL REGULATORY PROTEIN"/>
    <property type="match status" value="1"/>
</dbReference>
<protein>
    <submittedName>
        <fullName evidence="4">TetR/AcrR family transcriptional regulator</fullName>
    </submittedName>
</protein>
<feature type="domain" description="HTH tetR-type" evidence="3">
    <location>
        <begin position="1"/>
        <end position="61"/>
    </location>
</feature>
<gene>
    <name evidence="4" type="ORF">GCM10023235_35710</name>
</gene>
<feature type="DNA-binding region" description="H-T-H motif" evidence="2">
    <location>
        <begin position="24"/>
        <end position="43"/>
    </location>
</feature>
<reference evidence="5" key="1">
    <citation type="journal article" date="2019" name="Int. J. Syst. Evol. Microbiol.">
        <title>The Global Catalogue of Microorganisms (GCM) 10K type strain sequencing project: providing services to taxonomists for standard genome sequencing and annotation.</title>
        <authorList>
            <consortium name="The Broad Institute Genomics Platform"/>
            <consortium name="The Broad Institute Genome Sequencing Center for Infectious Disease"/>
            <person name="Wu L."/>
            <person name="Ma J."/>
        </authorList>
    </citation>
    <scope>NUCLEOTIDE SEQUENCE [LARGE SCALE GENOMIC DNA]</scope>
    <source>
        <strain evidence="5">JCM 13006</strain>
    </source>
</reference>
<dbReference type="PANTHER" id="PTHR30055">
    <property type="entry name" value="HTH-TYPE TRANSCRIPTIONAL REGULATOR RUTR"/>
    <property type="match status" value="1"/>
</dbReference>
<evidence type="ECO:0000313" key="5">
    <source>
        <dbReference type="Proteomes" id="UP001501752"/>
    </source>
</evidence>
<evidence type="ECO:0000259" key="3">
    <source>
        <dbReference type="PROSITE" id="PS50977"/>
    </source>
</evidence>
<evidence type="ECO:0000256" key="2">
    <source>
        <dbReference type="PROSITE-ProRule" id="PRU00335"/>
    </source>
</evidence>
<dbReference type="EMBL" id="BAABIS010000001">
    <property type="protein sequence ID" value="GAA4855100.1"/>
    <property type="molecule type" value="Genomic_DNA"/>
</dbReference>
<proteinExistence type="predicted"/>
<dbReference type="PRINTS" id="PR00455">
    <property type="entry name" value="HTHTETR"/>
</dbReference>
<dbReference type="InterPro" id="IPR050109">
    <property type="entry name" value="HTH-type_TetR-like_transc_reg"/>
</dbReference>
<dbReference type="InterPro" id="IPR009057">
    <property type="entry name" value="Homeodomain-like_sf"/>
</dbReference>